<evidence type="ECO:0000256" key="1">
    <source>
        <dbReference type="SAM" id="MobiDB-lite"/>
    </source>
</evidence>
<feature type="region of interest" description="Disordered" evidence="1">
    <location>
        <begin position="1"/>
        <end position="26"/>
    </location>
</feature>
<dbReference type="EMBL" id="KP339049">
    <property type="protein sequence ID" value="AJP61438.1"/>
    <property type="molecule type" value="Genomic_DNA"/>
</dbReference>
<protein>
    <submittedName>
        <fullName evidence="2">Major tail sheath protein</fullName>
    </submittedName>
</protein>
<dbReference type="Proteomes" id="UP000032402">
    <property type="component" value="Segment"/>
</dbReference>
<evidence type="ECO:0000313" key="3">
    <source>
        <dbReference type="Proteomes" id="UP000032402"/>
    </source>
</evidence>
<dbReference type="OrthoDB" id="1218at10239"/>
<keyword evidence="3" id="KW-1185">Reference proteome</keyword>
<accession>A0A0C5K8Y0</accession>
<reference evidence="2 3" key="1">
    <citation type="journal article" date="2015" name="Appl. Environ. Microbiol.">
        <title>Targeting Enterococcus faecalis Biofilms with Phage Therapy.</title>
        <authorList>
            <person name="Khalifa L."/>
            <person name="Brosh Y."/>
            <person name="Gelman D."/>
            <person name="Coppenhagen-Glazer S."/>
            <person name="Beyth S."/>
            <person name="Poradosu-Cohen R."/>
            <person name="Que Y.A."/>
            <person name="Beyth N."/>
            <person name="Hazan R."/>
        </authorList>
    </citation>
    <scope>NUCLEOTIDE SEQUENCE [LARGE SCALE GENOMIC DNA]</scope>
</reference>
<dbReference type="RefSeq" id="YP_009218332.1">
    <property type="nucleotide sequence ID" value="NC_029009.1"/>
</dbReference>
<sequence length="569" mass="62124">MAVEQFPRKKVSRPHTEITVDTSGIGGASNSSEKTLMLVGSAKGGKPNTVYRFRNYQQAKATLRSGELLDAIELAWNASDVNTASAGDILALRVENATNATIKKGGLTIASTIYGLDANEMQVALEDNSLTNTKRLTIAFAKDGYNKVFDNLGKIFSIKYKGEQAQASFSITEDNVTKKANKLILSAGAEVEDQTPVMEYSLGQGVYSDTNVLVSAINSLPDWEAKLFPIGDKNVPTETFDKVEKADVKTGEKYVEALGGDIAKQLEYNDYVTVEIDRATPIQDFALTNLSGGTDGTIPESWADKFPLLANEGGYYLVPLTDKQAVHSEALAFVKDRTDNGDPMRIVVGGGTNETVEESIARATNLRDPRASVVGFSGTRKMDDGRLLKLPGYMMASQIAGIASGLEIGEAITFKHFTVTSVDRIYESGQLDMLNESGVIAVEYVRNRTLTAFRIVQDVTTYNDKTDPVKNEMSVGEANDFLVSELKIELDNNFIGTKVVDTSASLIKNFIQSFLDKKKRAREIQDYTPEEVQVVLEGDVASISMTVMPIRSLNKITVQLVYKQQILTA</sequence>
<dbReference type="KEGG" id="vg:26644480"/>
<proteinExistence type="predicted"/>
<name>A0A0C5K8Y0_9CAUD</name>
<evidence type="ECO:0000313" key="2">
    <source>
        <dbReference type="EMBL" id="AJP61438.1"/>
    </source>
</evidence>
<dbReference type="GeneID" id="26644480"/>
<organism evidence="2 3">
    <name type="scientific">Enterococcus phage EFDG1</name>
    <dbReference type="NCBI Taxonomy" id="1597976"/>
    <lineage>
        <taxon>Viruses</taxon>
        <taxon>Duplodnaviria</taxon>
        <taxon>Heunggongvirae</taxon>
        <taxon>Uroviricota</taxon>
        <taxon>Caudoviricetes</taxon>
        <taxon>Herelleviridae</taxon>
        <taxon>Brockvirinae</taxon>
        <taxon>Schiekvirus</taxon>
        <taxon>Schiekvirus EFDG1</taxon>
    </lineage>
</organism>